<evidence type="ECO:0000313" key="4">
    <source>
        <dbReference type="Proteomes" id="UP000000559"/>
    </source>
</evidence>
<dbReference type="EMBL" id="CP017628">
    <property type="protein sequence ID" value="AOW29971.1"/>
    <property type="molecule type" value="Genomic_DNA"/>
</dbReference>
<dbReference type="InterPro" id="IPR015421">
    <property type="entry name" value="PyrdxlP-dep_Trfase_major"/>
</dbReference>
<dbReference type="GO" id="GO:0030170">
    <property type="term" value="F:pyridoxal phosphate binding"/>
    <property type="evidence" value="ECO:0007669"/>
    <property type="project" value="InterPro"/>
</dbReference>
<dbReference type="VEuPathDB" id="FungiDB:C6_00210W_A"/>
<dbReference type="CDD" id="cd00609">
    <property type="entry name" value="AAT_like"/>
    <property type="match status" value="1"/>
</dbReference>
<accession>A0A1D8PPA8</accession>
<dbReference type="GeneID" id="3646060"/>
<dbReference type="RefSeq" id="XP_712298.1">
    <property type="nucleotide sequence ID" value="XM_707205.1"/>
</dbReference>
<dbReference type="PANTHER" id="PTHR42858:SF1">
    <property type="entry name" value="LD15494P"/>
    <property type="match status" value="1"/>
</dbReference>
<dbReference type="Gene3D" id="3.90.1150.10">
    <property type="entry name" value="Aspartate Aminotransferase, domain 1"/>
    <property type="match status" value="1"/>
</dbReference>
<dbReference type="InterPro" id="IPR004839">
    <property type="entry name" value="Aminotransferase_I/II_large"/>
</dbReference>
<dbReference type="InterPro" id="IPR015424">
    <property type="entry name" value="PyrdxlP-dep_Trfase"/>
</dbReference>
<reference evidence="3 4" key="3">
    <citation type="journal article" date="2013" name="Genome Biol.">
        <title>Assembly of a phased diploid Candida albicans genome facilitates allele-specific measurements and provides a simple model for repeat and indel structure.</title>
        <authorList>
            <person name="Muzzey D."/>
            <person name="Schwartz K."/>
            <person name="Weissman J.S."/>
            <person name="Sherlock G."/>
        </authorList>
    </citation>
    <scope>NUCLEOTIDE SEQUENCE [LARGE SCALE GENOMIC DNA]</scope>
    <source>
        <strain evidence="4">SC5314 / ATCC MYA-2876</strain>
    </source>
</reference>
<dbReference type="Pfam" id="PF00155">
    <property type="entry name" value="Aminotran_1_2"/>
    <property type="match status" value="1"/>
</dbReference>
<dbReference type="KEGG" id="cal:CAALFM_C600210WA"/>
<dbReference type="FunFam" id="3.40.640.10:FF:000080">
    <property type="entry name" value="Aminotransferase, putative"/>
    <property type="match status" value="1"/>
</dbReference>
<evidence type="ECO:0000313" key="2">
    <source>
        <dbReference type="CGD" id="CAL0000178822"/>
    </source>
</evidence>
<dbReference type="CGD" id="CAL0000178822">
    <property type="gene designation" value="orf19.8771"/>
</dbReference>
<dbReference type="Proteomes" id="UP000000559">
    <property type="component" value="Chromosome 6"/>
</dbReference>
<keyword evidence="4" id="KW-1185">Reference proteome</keyword>
<sequence>MINFFKGHPTRELLPVNEIADSYKRVLLDSDYLSYDTDPNNQHPLQYGTDPGNLDVREVIAQWVNKKFGAQVSDPNCINLTAGASYGVGNILTSVTSPKITQRVFVVTPTYFLINSCFVDVGLDDRLTAIEETHNGKYSIDLVYLEQQLQKYSQDLEPVHDDINVFPDPVRGTRKYYRFVMYLVPTFSNPGGLNYTLETRQKLVEIARKYDLLLISDDVYEFLDYTDSKPLPRLNQLDKAGATKYGNTISNATFSKIIAPGLRVGWQETATPKLVDQLSITGSNRSGGTPNQLSTLVVADLIKTGTIDEIIAKFKNVYKERVAVLKESIAKYLPQDTQVYGGDGGYFVWVVTPSANCFDVVAKLAKQNVVLAGGEHFEVTGDKRNWGQHCVRLSISYLTTEEIQQGIKIWGELLE</sequence>
<reference evidence="3 4" key="1">
    <citation type="journal article" date="2004" name="Proc. Natl. Acad. Sci. U.S.A.">
        <title>The diploid genome sequence of Candida albicans.</title>
        <authorList>
            <person name="Jones T."/>
            <person name="Federspiel N.A."/>
            <person name="Chibana H."/>
            <person name="Dungan J."/>
            <person name="Kalman S."/>
            <person name="Magee B.B."/>
            <person name="Newport G."/>
            <person name="Thorstenson Y.R."/>
            <person name="Agabian N."/>
            <person name="Magee P.T."/>
            <person name="Davis R.W."/>
            <person name="Scherer S."/>
        </authorList>
    </citation>
    <scope>NUCLEOTIDE SEQUENCE [LARGE SCALE GENOMIC DNA]</scope>
    <source>
        <strain evidence="4">SC5314 / ATCC MYA-2876</strain>
    </source>
</reference>
<dbReference type="Gene3D" id="3.40.640.10">
    <property type="entry name" value="Type I PLP-dependent aspartate aminotransferase-like (Major domain)"/>
    <property type="match status" value="1"/>
</dbReference>
<dbReference type="BRENDA" id="2.6.1.57">
    <property type="organism ID" value="1096"/>
</dbReference>
<organism evidence="3 4">
    <name type="scientific">Candida albicans (strain SC5314 / ATCC MYA-2876)</name>
    <name type="common">Yeast</name>
    <dbReference type="NCBI Taxonomy" id="237561"/>
    <lineage>
        <taxon>Eukaryota</taxon>
        <taxon>Fungi</taxon>
        <taxon>Dikarya</taxon>
        <taxon>Ascomycota</taxon>
        <taxon>Saccharomycotina</taxon>
        <taxon>Pichiomycetes</taxon>
        <taxon>Debaryomycetaceae</taxon>
        <taxon>Candida/Lodderomyces clade</taxon>
        <taxon>Candida</taxon>
    </lineage>
</organism>
<protein>
    <submittedName>
        <fullName evidence="3">2-aminoadipate transaminase</fullName>
    </submittedName>
</protein>
<name>A0A1D8PPA8_CANAL</name>
<dbReference type="AlphaFoldDB" id="A0A1D8PPA8"/>
<dbReference type="GO" id="GO:0047536">
    <property type="term" value="F:2-aminoadipate transaminase activity"/>
    <property type="evidence" value="ECO:0000314"/>
    <property type="project" value="CGD"/>
</dbReference>
<dbReference type="SMR" id="A0A1D8PPA8"/>
<dbReference type="STRING" id="237561.A0A1D8PPA8"/>
<dbReference type="PANTHER" id="PTHR42858">
    <property type="entry name" value="AMINOTRANSFERASE"/>
    <property type="match status" value="1"/>
</dbReference>
<proteinExistence type="predicted"/>
<reference evidence="3 4" key="2">
    <citation type="journal article" date="2007" name="Genome Biol.">
        <title>Assembly of the Candida albicans genome into sixteen supercontigs aligned on the eight chromosomes.</title>
        <authorList>
            <person name="van het Hoog M."/>
            <person name="Rast T.J."/>
            <person name="Martchenko M."/>
            <person name="Grindle S."/>
            <person name="Dignard D."/>
            <person name="Hogues H."/>
            <person name="Cuomo C."/>
            <person name="Berriman M."/>
            <person name="Scherer S."/>
            <person name="Magee B.B."/>
            <person name="Whiteway M."/>
            <person name="Chibana H."/>
            <person name="Nantel A."/>
            <person name="Magee P.T."/>
        </authorList>
    </citation>
    <scope>GENOME REANNOTATION</scope>
    <source>
        <strain evidence="4">SC5314 / ATCC MYA-2876</strain>
    </source>
</reference>
<dbReference type="FunCoup" id="A0A1D8PPA8">
    <property type="interactions" value="75"/>
</dbReference>
<evidence type="ECO:0000259" key="1">
    <source>
        <dbReference type="Pfam" id="PF00155"/>
    </source>
</evidence>
<evidence type="ECO:0000313" key="3">
    <source>
        <dbReference type="EMBL" id="AOW29971.1"/>
    </source>
</evidence>
<feature type="domain" description="Aminotransferase class I/classII large" evidence="1">
    <location>
        <begin position="45"/>
        <end position="407"/>
    </location>
</feature>
<dbReference type="OrthoDB" id="7042322at2759"/>
<dbReference type="SUPFAM" id="SSF53383">
    <property type="entry name" value="PLP-dependent transferases"/>
    <property type="match status" value="1"/>
</dbReference>
<gene>
    <name evidence="3" type="ordered locus">CAALFM_C600210WA</name>
    <name evidence="2" type="ordered locus">orf19.8771</name>
</gene>
<dbReference type="GO" id="GO:0009074">
    <property type="term" value="P:aromatic amino acid family catabolic process"/>
    <property type="evidence" value="ECO:0000315"/>
    <property type="project" value="CGD"/>
</dbReference>
<dbReference type="InterPro" id="IPR015422">
    <property type="entry name" value="PyrdxlP-dep_Trfase_small"/>
</dbReference>
<dbReference type="InParanoid" id="A0A1D8PPA8"/>